<accession>C4JR26</accession>
<feature type="region of interest" description="Disordered" evidence="1">
    <location>
        <begin position="1"/>
        <end position="47"/>
    </location>
</feature>
<dbReference type="VEuPathDB" id="FungiDB:UREG_03508"/>
<evidence type="ECO:0000256" key="1">
    <source>
        <dbReference type="SAM" id="MobiDB-lite"/>
    </source>
</evidence>
<proteinExistence type="predicted"/>
<gene>
    <name evidence="2" type="ORF">UREG_03508</name>
</gene>
<reference evidence="3" key="1">
    <citation type="journal article" date="2009" name="Genome Res.">
        <title>Comparative genomic analyses of the human fungal pathogens Coccidioides and their relatives.</title>
        <authorList>
            <person name="Sharpton T.J."/>
            <person name="Stajich J.E."/>
            <person name="Rounsley S.D."/>
            <person name="Gardner M.J."/>
            <person name="Wortman J.R."/>
            <person name="Jordar V.S."/>
            <person name="Maiti R."/>
            <person name="Kodira C.D."/>
            <person name="Neafsey D.E."/>
            <person name="Zeng Q."/>
            <person name="Hung C.-Y."/>
            <person name="McMahan C."/>
            <person name="Muszewska A."/>
            <person name="Grynberg M."/>
            <person name="Mandel M.A."/>
            <person name="Kellner E.M."/>
            <person name="Barker B.M."/>
            <person name="Galgiani J.N."/>
            <person name="Orbach M.J."/>
            <person name="Kirkland T.N."/>
            <person name="Cole G.T."/>
            <person name="Henn M.R."/>
            <person name="Birren B.W."/>
            <person name="Taylor J.W."/>
        </authorList>
    </citation>
    <scope>NUCLEOTIDE SEQUENCE [LARGE SCALE GENOMIC DNA]</scope>
    <source>
        <strain evidence="3">UAMH 1704</strain>
    </source>
</reference>
<organism evidence="2 3">
    <name type="scientific">Uncinocarpus reesii (strain UAMH 1704)</name>
    <dbReference type="NCBI Taxonomy" id="336963"/>
    <lineage>
        <taxon>Eukaryota</taxon>
        <taxon>Fungi</taxon>
        <taxon>Dikarya</taxon>
        <taxon>Ascomycota</taxon>
        <taxon>Pezizomycotina</taxon>
        <taxon>Eurotiomycetes</taxon>
        <taxon>Eurotiomycetidae</taxon>
        <taxon>Onygenales</taxon>
        <taxon>Onygenaceae</taxon>
        <taxon>Uncinocarpus</taxon>
    </lineage>
</organism>
<dbReference type="KEGG" id="ure:UREG_03508"/>
<evidence type="ECO:0000313" key="3">
    <source>
        <dbReference type="Proteomes" id="UP000002058"/>
    </source>
</evidence>
<dbReference type="Proteomes" id="UP000002058">
    <property type="component" value="Unassembled WGS sequence"/>
</dbReference>
<sequence>MAVTPAHASAGWSPSDPTRMAVRSAGPSRGGSVPRKKIRVSSARDPGRLLAREERADRFLVEGKTRCSRGARRSDAVAVMGRFGESLTLDRSQLGRVEVDDALK</sequence>
<dbReference type="HOGENOM" id="CLU_2252058_0_0_1"/>
<evidence type="ECO:0000313" key="2">
    <source>
        <dbReference type="EMBL" id="EEP78662.1"/>
    </source>
</evidence>
<protein>
    <submittedName>
        <fullName evidence="2">Uncharacterized protein</fullName>
    </submittedName>
</protein>
<dbReference type="GeneID" id="8437410"/>
<dbReference type="EMBL" id="CH476616">
    <property type="protein sequence ID" value="EEP78662.1"/>
    <property type="molecule type" value="Genomic_DNA"/>
</dbReference>
<keyword evidence="3" id="KW-1185">Reference proteome</keyword>
<name>C4JR26_UNCRE</name>
<dbReference type="InParanoid" id="C4JR26"/>
<dbReference type="RefSeq" id="XP_002543991.1">
    <property type="nucleotide sequence ID" value="XM_002543945.1"/>
</dbReference>
<dbReference type="AlphaFoldDB" id="C4JR26"/>